<keyword evidence="4" id="KW-1185">Reference proteome</keyword>
<dbReference type="EnsemblMetazoa" id="XM_001607048">
    <property type="protein sequence ID" value="XP_001607098"/>
    <property type="gene ID" value="LOC100123455"/>
</dbReference>
<dbReference type="PANTHER" id="PTHR21398:SF11">
    <property type="entry name" value="HDC15381-RELATED"/>
    <property type="match status" value="1"/>
</dbReference>
<keyword evidence="1" id="KW-1133">Transmembrane helix</keyword>
<reference evidence="3" key="1">
    <citation type="submission" date="2021-01" db="UniProtKB">
        <authorList>
            <consortium name="EnsemblMetazoa"/>
        </authorList>
    </citation>
    <scope>IDENTIFICATION</scope>
</reference>
<evidence type="ECO:0000256" key="2">
    <source>
        <dbReference type="SAM" id="SignalP"/>
    </source>
</evidence>
<feature type="signal peptide" evidence="2">
    <location>
        <begin position="1"/>
        <end position="24"/>
    </location>
</feature>
<dbReference type="Proteomes" id="UP000002358">
    <property type="component" value="Chromosome 1"/>
</dbReference>
<dbReference type="SMART" id="SM00718">
    <property type="entry name" value="DM4_12"/>
    <property type="match status" value="1"/>
</dbReference>
<dbReference type="OrthoDB" id="6358587at2759"/>
<evidence type="ECO:0000313" key="4">
    <source>
        <dbReference type="Proteomes" id="UP000002358"/>
    </source>
</evidence>
<dbReference type="OMA" id="MKFSIGP"/>
<evidence type="ECO:0000256" key="1">
    <source>
        <dbReference type="SAM" id="Phobius"/>
    </source>
</evidence>
<dbReference type="InterPro" id="IPR006631">
    <property type="entry name" value="DM4_12"/>
</dbReference>
<proteinExistence type="predicted"/>
<dbReference type="AlphaFoldDB" id="A0A7M7G9A7"/>
<dbReference type="KEGG" id="nvi:100123455"/>
<keyword evidence="1" id="KW-0472">Membrane</keyword>
<dbReference type="PANTHER" id="PTHR21398">
    <property type="entry name" value="AGAP007094-PA"/>
    <property type="match status" value="1"/>
</dbReference>
<sequence length="214" mass="23987">MFSAVWLLLPLLLLLLLLLGRIEGANSRGKRESPLIPPPLVWPFGGTFKLIVGAAIPIAMPGRIVSYGQNLQFQYSLPQNASFFSDYYKAKSSKRRRRRQVEEIGRERQIFYRMVEEELKRRAGVTAGVEDCLARSICESAETPLRDDGLVGEILHVLLTPDYGNGGESSLISDVYRRAAEIGRMAELDCFAAYPSCPRGFGILDHISKVFDYD</sequence>
<dbReference type="Pfam" id="PF07841">
    <property type="entry name" value="DM4_12"/>
    <property type="match status" value="1"/>
</dbReference>
<accession>A0A7M7G9A7</accession>
<keyword evidence="1" id="KW-0812">Transmembrane</keyword>
<keyword evidence="2" id="KW-0732">Signal</keyword>
<feature type="transmembrane region" description="Helical" evidence="1">
    <location>
        <begin position="40"/>
        <end position="60"/>
    </location>
</feature>
<evidence type="ECO:0000313" key="3">
    <source>
        <dbReference type="EnsemblMetazoa" id="XP_001607098"/>
    </source>
</evidence>
<dbReference type="InParanoid" id="A0A7M7G9A7"/>
<protein>
    <submittedName>
        <fullName evidence="3">Uncharacterized protein</fullName>
    </submittedName>
</protein>
<name>A0A7M7G9A7_NASVI</name>
<gene>
    <name evidence="3" type="primary">100123455</name>
</gene>
<feature type="chain" id="PRO_5029850417" evidence="2">
    <location>
        <begin position="25"/>
        <end position="214"/>
    </location>
</feature>
<organism evidence="3 4">
    <name type="scientific">Nasonia vitripennis</name>
    <name type="common">Parasitic wasp</name>
    <dbReference type="NCBI Taxonomy" id="7425"/>
    <lineage>
        <taxon>Eukaryota</taxon>
        <taxon>Metazoa</taxon>
        <taxon>Ecdysozoa</taxon>
        <taxon>Arthropoda</taxon>
        <taxon>Hexapoda</taxon>
        <taxon>Insecta</taxon>
        <taxon>Pterygota</taxon>
        <taxon>Neoptera</taxon>
        <taxon>Endopterygota</taxon>
        <taxon>Hymenoptera</taxon>
        <taxon>Apocrita</taxon>
        <taxon>Proctotrupomorpha</taxon>
        <taxon>Chalcidoidea</taxon>
        <taxon>Pteromalidae</taxon>
        <taxon>Pteromalinae</taxon>
        <taxon>Nasonia</taxon>
    </lineage>
</organism>